<dbReference type="SMART" id="SM00387">
    <property type="entry name" value="HATPase_c"/>
    <property type="match status" value="1"/>
</dbReference>
<dbReference type="InterPro" id="IPR050351">
    <property type="entry name" value="BphY/WalK/GraS-like"/>
</dbReference>
<dbReference type="Proteomes" id="UP000251842">
    <property type="component" value="Chromosome"/>
</dbReference>
<dbReference type="InterPro" id="IPR003594">
    <property type="entry name" value="HATPase_dom"/>
</dbReference>
<evidence type="ECO:0000259" key="7">
    <source>
        <dbReference type="PROSITE" id="PS50109"/>
    </source>
</evidence>
<keyword evidence="4" id="KW-0808">Transferase</keyword>
<evidence type="ECO:0000256" key="6">
    <source>
        <dbReference type="SAM" id="Coils"/>
    </source>
</evidence>
<dbReference type="GO" id="GO:0000155">
    <property type="term" value="F:phosphorelay sensor kinase activity"/>
    <property type="evidence" value="ECO:0007669"/>
    <property type="project" value="InterPro"/>
</dbReference>
<dbReference type="GO" id="GO:0000156">
    <property type="term" value="F:phosphorelay response regulator activity"/>
    <property type="evidence" value="ECO:0007669"/>
    <property type="project" value="TreeGrafter"/>
</dbReference>
<gene>
    <name evidence="8" type="ORF">DCD74_10165</name>
</gene>
<feature type="domain" description="Histidine kinase" evidence="7">
    <location>
        <begin position="40"/>
        <end position="253"/>
    </location>
</feature>
<dbReference type="GO" id="GO:0030295">
    <property type="term" value="F:protein kinase activator activity"/>
    <property type="evidence" value="ECO:0007669"/>
    <property type="project" value="TreeGrafter"/>
</dbReference>
<dbReference type="PANTHER" id="PTHR42878">
    <property type="entry name" value="TWO-COMPONENT HISTIDINE KINASE"/>
    <property type="match status" value="1"/>
</dbReference>
<dbReference type="OrthoDB" id="9808408at2"/>
<dbReference type="SMART" id="SM00388">
    <property type="entry name" value="HisKA"/>
    <property type="match status" value="1"/>
</dbReference>
<dbReference type="PRINTS" id="PR00344">
    <property type="entry name" value="BCTRLSENSOR"/>
</dbReference>
<dbReference type="GO" id="GO:0007234">
    <property type="term" value="P:osmosensory signaling via phosphorelay pathway"/>
    <property type="evidence" value="ECO:0007669"/>
    <property type="project" value="TreeGrafter"/>
</dbReference>
<dbReference type="AlphaFoldDB" id="A0A344J7I3"/>
<dbReference type="InterPro" id="IPR004358">
    <property type="entry name" value="Sig_transdc_His_kin-like_C"/>
</dbReference>
<protein>
    <recommendedName>
        <fullName evidence="2">histidine kinase</fullName>
        <ecNumber evidence="2">2.7.13.3</ecNumber>
    </recommendedName>
</protein>
<dbReference type="InterPro" id="IPR036097">
    <property type="entry name" value="HisK_dim/P_sf"/>
</dbReference>
<dbReference type="InterPro" id="IPR005467">
    <property type="entry name" value="His_kinase_dom"/>
</dbReference>
<reference evidence="9" key="1">
    <citation type="submission" date="2018-05" db="EMBL/GenBank/DDBJ databases">
        <title>Luteimonas pekinense sp. nov., isolated from human Meibomian gland secretions, Beijing, China.</title>
        <authorList>
            <person name="Wen T."/>
            <person name="Bai H."/>
            <person name="Lv H."/>
        </authorList>
    </citation>
    <scope>NUCLEOTIDE SEQUENCE [LARGE SCALE GENOMIC DNA]</scope>
    <source>
        <strain evidence="9">83-4</strain>
    </source>
</reference>
<keyword evidence="9" id="KW-1185">Reference proteome</keyword>
<dbReference type="SUPFAM" id="SSF55874">
    <property type="entry name" value="ATPase domain of HSP90 chaperone/DNA topoisomerase II/histidine kinase"/>
    <property type="match status" value="1"/>
</dbReference>
<evidence type="ECO:0000313" key="8">
    <source>
        <dbReference type="EMBL" id="AXA84993.1"/>
    </source>
</evidence>
<dbReference type="Pfam" id="PF02518">
    <property type="entry name" value="HATPase_c"/>
    <property type="match status" value="1"/>
</dbReference>
<evidence type="ECO:0000256" key="1">
    <source>
        <dbReference type="ARBA" id="ARBA00000085"/>
    </source>
</evidence>
<dbReference type="EC" id="2.7.13.3" evidence="2"/>
<keyword evidence="3" id="KW-0597">Phosphoprotein</keyword>
<accession>A0A344J7I3</accession>
<dbReference type="SUPFAM" id="SSF47384">
    <property type="entry name" value="Homodimeric domain of signal transducing histidine kinase"/>
    <property type="match status" value="1"/>
</dbReference>
<dbReference type="RefSeq" id="WP_112927205.1">
    <property type="nucleotide sequence ID" value="NZ_CP029556.1"/>
</dbReference>
<organism evidence="8 9">
    <name type="scientific">Solilutibacter oculi</name>
    <dbReference type="NCBI Taxonomy" id="2698682"/>
    <lineage>
        <taxon>Bacteria</taxon>
        <taxon>Pseudomonadati</taxon>
        <taxon>Pseudomonadota</taxon>
        <taxon>Gammaproteobacteria</taxon>
        <taxon>Lysobacterales</taxon>
        <taxon>Lysobacteraceae</taxon>
        <taxon>Solilutibacter</taxon>
    </lineage>
</organism>
<keyword evidence="6" id="KW-0175">Coiled coil</keyword>
<dbReference type="PROSITE" id="PS50109">
    <property type="entry name" value="HIS_KIN"/>
    <property type="match status" value="1"/>
</dbReference>
<dbReference type="Pfam" id="PF00512">
    <property type="entry name" value="HisKA"/>
    <property type="match status" value="1"/>
</dbReference>
<proteinExistence type="predicted"/>
<dbReference type="Gene3D" id="1.10.287.130">
    <property type="match status" value="1"/>
</dbReference>
<dbReference type="EMBL" id="CP029556">
    <property type="protein sequence ID" value="AXA84993.1"/>
    <property type="molecule type" value="Genomic_DNA"/>
</dbReference>
<dbReference type="Gene3D" id="3.30.565.10">
    <property type="entry name" value="Histidine kinase-like ATPase, C-terminal domain"/>
    <property type="match status" value="1"/>
</dbReference>
<dbReference type="InterPro" id="IPR036890">
    <property type="entry name" value="HATPase_C_sf"/>
</dbReference>
<evidence type="ECO:0000256" key="2">
    <source>
        <dbReference type="ARBA" id="ARBA00012438"/>
    </source>
</evidence>
<dbReference type="PANTHER" id="PTHR42878:SF15">
    <property type="entry name" value="BACTERIOPHYTOCHROME"/>
    <property type="match status" value="1"/>
</dbReference>
<keyword evidence="5" id="KW-0418">Kinase</keyword>
<evidence type="ECO:0000313" key="9">
    <source>
        <dbReference type="Proteomes" id="UP000251842"/>
    </source>
</evidence>
<dbReference type="InterPro" id="IPR003661">
    <property type="entry name" value="HisK_dim/P_dom"/>
</dbReference>
<dbReference type="CDD" id="cd00082">
    <property type="entry name" value="HisKA"/>
    <property type="match status" value="1"/>
</dbReference>
<sequence>MSALINQDGDEALAALERRNRDLEAELMRLRAQQDVFASGISHDLRAPLRAIDGFAVQLQKRLDAGELDAGEQVTKIRGAVARMAGLLDSLILYSRVARAELKWQDVDLGYLADWALMDLGTAHPEAVIEAEVQPGLSARGDERLLRHLLDALFDNCRRFAGPGAGVNLRVDGERDAEGFHLRITDRGIGMDLRDPAQPFAPFQRLHGAVQGAGDGMGLAIVDAIVQRHSGRVSLDSRPGEGCTVRVFLHDAAPAGVSDL</sequence>
<evidence type="ECO:0000256" key="3">
    <source>
        <dbReference type="ARBA" id="ARBA00022553"/>
    </source>
</evidence>
<feature type="coiled-coil region" evidence="6">
    <location>
        <begin position="6"/>
        <end position="33"/>
    </location>
</feature>
<evidence type="ECO:0000256" key="5">
    <source>
        <dbReference type="ARBA" id="ARBA00022777"/>
    </source>
</evidence>
<name>A0A344J7I3_9GAMM</name>
<comment type="catalytic activity">
    <reaction evidence="1">
        <text>ATP + protein L-histidine = ADP + protein N-phospho-L-histidine.</text>
        <dbReference type="EC" id="2.7.13.3"/>
    </reaction>
</comment>
<evidence type="ECO:0000256" key="4">
    <source>
        <dbReference type="ARBA" id="ARBA00022679"/>
    </source>
</evidence>
<dbReference type="KEGG" id="lue:DCD74_10165"/>